<gene>
    <name evidence="1" type="ORF">GYM71_06345</name>
</gene>
<evidence type="ECO:0000313" key="1">
    <source>
        <dbReference type="EMBL" id="QYN53062.1"/>
    </source>
</evidence>
<dbReference type="EMBL" id="CP048268">
    <property type="protein sequence ID" value="QYN53062.1"/>
    <property type="molecule type" value="Genomic_DNA"/>
</dbReference>
<protein>
    <submittedName>
        <fullName evidence="1">Phage gp6-like head-tail connector protein</fullName>
    </submittedName>
</protein>
<dbReference type="NCBIfam" id="TIGR01560">
    <property type="entry name" value="put_DNA_pack"/>
    <property type="match status" value="1"/>
</dbReference>
<proteinExistence type="predicted"/>
<evidence type="ECO:0000313" key="2">
    <source>
        <dbReference type="Proteomes" id="UP000826550"/>
    </source>
</evidence>
<keyword evidence="2" id="KW-1185">Reference proteome</keyword>
<organism evidence="1 2">
    <name type="scientific">Lactobacillus panisapium</name>
    <dbReference type="NCBI Taxonomy" id="2012495"/>
    <lineage>
        <taxon>Bacteria</taxon>
        <taxon>Bacillati</taxon>
        <taxon>Bacillota</taxon>
        <taxon>Bacilli</taxon>
        <taxon>Lactobacillales</taxon>
        <taxon>Lactobacillaceae</taxon>
        <taxon>Lactobacillus</taxon>
    </lineage>
</organism>
<dbReference type="RefSeq" id="WP_220219862.1">
    <property type="nucleotide sequence ID" value="NZ_CP048268.1"/>
</dbReference>
<sequence length="120" mass="13289">MTTFLKVDDELKRTLGFLPDDELLDEQSLKRIETALTAAEIYVQNAIGQGDKFYQKKDVAPLYKIACFAIAANLFNHPSSATSSTTAMAIIGQMRGAYAVFREEQENGSTSESRQTNTDD</sequence>
<dbReference type="Proteomes" id="UP000826550">
    <property type="component" value="Chromosome"/>
</dbReference>
<accession>A0ABX8W6F4</accession>
<dbReference type="CDD" id="cd08054">
    <property type="entry name" value="gp6"/>
    <property type="match status" value="1"/>
</dbReference>
<dbReference type="InterPro" id="IPR006450">
    <property type="entry name" value="Phage_HK97_gp6-like"/>
</dbReference>
<reference evidence="1 2" key="1">
    <citation type="submission" date="2020-01" db="EMBL/GenBank/DDBJ databases">
        <title>Vast differences in strain-level diversity in the gut microbiota of two closely related honey bee species.</title>
        <authorList>
            <person name="Ellegaard K.M."/>
            <person name="Suenami S."/>
            <person name="Miyazaki R."/>
            <person name="Engel P."/>
        </authorList>
    </citation>
    <scope>NUCLEOTIDE SEQUENCE [LARGE SCALE GENOMIC DNA]</scope>
    <source>
        <strain evidence="1 2">ESL0416</strain>
    </source>
</reference>
<name>A0ABX8W6F4_9LACO</name>